<feature type="compositionally biased region" description="Polar residues" evidence="1">
    <location>
        <begin position="508"/>
        <end position="525"/>
    </location>
</feature>
<feature type="compositionally biased region" description="Basic and acidic residues" evidence="1">
    <location>
        <begin position="275"/>
        <end position="287"/>
    </location>
</feature>
<feature type="compositionally biased region" description="Polar residues" evidence="1">
    <location>
        <begin position="46"/>
        <end position="59"/>
    </location>
</feature>
<dbReference type="AlphaFoldDB" id="A0AAN7T7E1"/>
<feature type="region of interest" description="Disordered" evidence="1">
    <location>
        <begin position="393"/>
        <end position="413"/>
    </location>
</feature>
<feature type="compositionally biased region" description="Low complexity" evidence="1">
    <location>
        <begin position="145"/>
        <end position="158"/>
    </location>
</feature>
<evidence type="ECO:0000313" key="3">
    <source>
        <dbReference type="Proteomes" id="UP001309876"/>
    </source>
</evidence>
<feature type="region of interest" description="Disordered" evidence="1">
    <location>
        <begin position="494"/>
        <end position="525"/>
    </location>
</feature>
<proteinExistence type="predicted"/>
<reference evidence="2 3" key="1">
    <citation type="submission" date="2023-08" db="EMBL/GenBank/DDBJ databases">
        <title>Black Yeasts Isolated from many extreme environments.</title>
        <authorList>
            <person name="Coleine C."/>
            <person name="Stajich J.E."/>
            <person name="Selbmann L."/>
        </authorList>
    </citation>
    <scope>NUCLEOTIDE SEQUENCE [LARGE SCALE GENOMIC DNA]</scope>
    <source>
        <strain evidence="2 3">CCFEE 5910</strain>
    </source>
</reference>
<organism evidence="2 3">
    <name type="scientific">Lithohypha guttulata</name>
    <dbReference type="NCBI Taxonomy" id="1690604"/>
    <lineage>
        <taxon>Eukaryota</taxon>
        <taxon>Fungi</taxon>
        <taxon>Dikarya</taxon>
        <taxon>Ascomycota</taxon>
        <taxon>Pezizomycotina</taxon>
        <taxon>Eurotiomycetes</taxon>
        <taxon>Chaetothyriomycetidae</taxon>
        <taxon>Chaetothyriales</taxon>
        <taxon>Trichomeriaceae</taxon>
        <taxon>Lithohypha</taxon>
    </lineage>
</organism>
<gene>
    <name evidence="2" type="ORF">LTR05_001342</name>
</gene>
<feature type="region of interest" description="Disordered" evidence="1">
    <location>
        <begin position="44"/>
        <end position="176"/>
    </location>
</feature>
<feature type="region of interest" description="Disordered" evidence="1">
    <location>
        <begin position="241"/>
        <end position="359"/>
    </location>
</feature>
<feature type="compositionally biased region" description="Polar residues" evidence="1">
    <location>
        <begin position="327"/>
        <end position="351"/>
    </location>
</feature>
<feature type="compositionally biased region" description="Polar residues" evidence="1">
    <location>
        <begin position="242"/>
        <end position="273"/>
    </location>
</feature>
<evidence type="ECO:0000256" key="1">
    <source>
        <dbReference type="SAM" id="MobiDB-lite"/>
    </source>
</evidence>
<comment type="caution">
    <text evidence="2">The sequence shown here is derived from an EMBL/GenBank/DDBJ whole genome shotgun (WGS) entry which is preliminary data.</text>
</comment>
<name>A0AAN7T7E1_9EURO</name>
<feature type="compositionally biased region" description="Basic residues" evidence="1">
    <location>
        <begin position="75"/>
        <end position="85"/>
    </location>
</feature>
<keyword evidence="3" id="KW-1185">Reference proteome</keyword>
<feature type="compositionally biased region" description="Basic and acidic residues" evidence="1">
    <location>
        <begin position="132"/>
        <end position="144"/>
    </location>
</feature>
<evidence type="ECO:0000313" key="2">
    <source>
        <dbReference type="EMBL" id="KAK5091162.1"/>
    </source>
</evidence>
<dbReference type="Proteomes" id="UP001309876">
    <property type="component" value="Unassembled WGS sequence"/>
</dbReference>
<sequence>MSSVSRSTIGTPVLTSTTNARVAGIESVECSDVLLPDYSSKKAGSVQMSTNTDSSSPQPQHDIDKSNPWAVTVRSVKKKLSHSRRASASLLLDGPLTRRNARGKGHAATPSVGSSRMLGSVTTYKDKLHHWTGRDPRPQVEMRSDASLSQSLSRSKASTANVHSADTGENEQRVPRLPCLYTESTTNLLATSLSRSFASAVEKIDFDSSPTLVSHNTPTSRLKKARSLWSLNRLVRDVSGRSLETGQSSTQLSSVDPSSTASGSHVSKISSAANERLKLQARPDARALSKPRPLRWSARKNRWIKPKPPPRANQHVDPLRVHPGVTSFVTPSQRVNTPITPGQAHPRSQQADNDDQDGSARIDRAVIYSPSTGDLSVYSRTPSPTALEAQLAARKERQLQETPTRKPLHKSSGSILRKSVSTFFGRSTSIIKFSGFPPIKRSKTEQNIATTSDRMSWSRGLSLKYKGIAIDRPRERSMSTPVLSSTDGVRAVWDYQPTTPSPLRKSTKVSTTPGGRQRASTTTTPIKMPTEDMASRIPRSQAPSLGPEKRYARYIRHSAENTICP</sequence>
<accession>A0AAN7T7E1</accession>
<dbReference type="EMBL" id="JAVRRJ010000001">
    <property type="protein sequence ID" value="KAK5091162.1"/>
    <property type="molecule type" value="Genomic_DNA"/>
</dbReference>
<protein>
    <submittedName>
        <fullName evidence="2">Uncharacterized protein</fullName>
    </submittedName>
</protein>